<proteinExistence type="predicted"/>
<protein>
    <recommendedName>
        <fullName evidence="3">PD-(D/E)XK nuclease superfamily protein</fullName>
    </recommendedName>
</protein>
<name>A0A7W7WPH1_9ACTN</name>
<reference evidence="1 2" key="1">
    <citation type="submission" date="2020-08" db="EMBL/GenBank/DDBJ databases">
        <title>Sequencing the genomes of 1000 actinobacteria strains.</title>
        <authorList>
            <person name="Klenk H.-P."/>
        </authorList>
    </citation>
    <scope>NUCLEOTIDE SEQUENCE [LARGE SCALE GENOMIC DNA]</scope>
    <source>
        <strain evidence="1 2">DSM 45886</strain>
    </source>
</reference>
<evidence type="ECO:0008006" key="3">
    <source>
        <dbReference type="Google" id="ProtNLM"/>
    </source>
</evidence>
<dbReference type="RefSeq" id="WP_246446497.1">
    <property type="nucleotide sequence ID" value="NZ_JACHJW010000001.1"/>
</dbReference>
<dbReference type="InterPro" id="IPR011604">
    <property type="entry name" value="PDDEXK-like_dom_sf"/>
</dbReference>
<comment type="caution">
    <text evidence="1">The sequence shown here is derived from an EMBL/GenBank/DDBJ whole genome shotgun (WGS) entry which is preliminary data.</text>
</comment>
<keyword evidence="2" id="KW-1185">Reference proteome</keyword>
<organism evidence="1 2">
    <name type="scientific">Micromonospora polyrhachis</name>
    <dbReference type="NCBI Taxonomy" id="1282883"/>
    <lineage>
        <taxon>Bacteria</taxon>
        <taxon>Bacillati</taxon>
        <taxon>Actinomycetota</taxon>
        <taxon>Actinomycetes</taxon>
        <taxon>Micromonosporales</taxon>
        <taxon>Micromonosporaceae</taxon>
        <taxon>Micromonospora</taxon>
    </lineage>
</organism>
<evidence type="ECO:0000313" key="2">
    <source>
        <dbReference type="Proteomes" id="UP000578819"/>
    </source>
</evidence>
<evidence type="ECO:0000313" key="1">
    <source>
        <dbReference type="EMBL" id="MBB4958925.1"/>
    </source>
</evidence>
<dbReference type="Gene3D" id="3.90.320.10">
    <property type="match status" value="1"/>
</dbReference>
<dbReference type="AlphaFoldDB" id="A0A7W7WPH1"/>
<accession>A0A7W7WPH1</accession>
<sequence>MTISDTALANVIASLTTPKPPAPQPAGPPPSTVTELRQVLIDYDASRPRSMQKRLGPSELGTPCQQQMARKLAGAPRRPITAPTWAPFQGTAVHAEMEQVVNFWNQQLGWERWLAEDDLEVDPGLPGIDGIRGHGDAFDLDHGMVVDWKHVGTTALNKLRTAKRLGKHPAQQVSPEYRVQAHLYGLGHQRKGRDVRYVRLVLLARSWQYDDSDEWTEEFNPDIAYIAIMRYYETLDILAALDVANQPDMLAAVPAAPSSDSCKWCPFHRPGQPSGWAGCAGDTGAHERRIDRITNGLIAP</sequence>
<dbReference type="EMBL" id="JACHJW010000001">
    <property type="protein sequence ID" value="MBB4958925.1"/>
    <property type="molecule type" value="Genomic_DNA"/>
</dbReference>
<gene>
    <name evidence="1" type="ORF">FHR38_002658</name>
</gene>
<dbReference type="Proteomes" id="UP000578819">
    <property type="component" value="Unassembled WGS sequence"/>
</dbReference>